<dbReference type="InterPro" id="IPR048301">
    <property type="entry name" value="NucS_C"/>
</dbReference>
<dbReference type="RefSeq" id="WP_175114935.1">
    <property type="nucleotide sequence ID" value="NZ_CADIKF010000071.1"/>
</dbReference>
<keyword evidence="1" id="KW-0238">DNA-binding</keyword>
<evidence type="ECO:0000259" key="2">
    <source>
        <dbReference type="Pfam" id="PF01939"/>
    </source>
</evidence>
<dbReference type="AlphaFoldDB" id="A0A6J5EVA8"/>
<feature type="domain" description="Endonuclease NucS C-terminal" evidence="2">
    <location>
        <begin position="164"/>
        <end position="229"/>
    </location>
</feature>
<keyword evidence="3" id="KW-0378">Hydrolase</keyword>
<keyword evidence="4" id="KW-1185">Reference proteome</keyword>
<reference evidence="3 4" key="1">
    <citation type="submission" date="2020-04" db="EMBL/GenBank/DDBJ databases">
        <authorList>
            <person name="De Canck E."/>
        </authorList>
    </citation>
    <scope>NUCLEOTIDE SEQUENCE [LARGE SCALE GENOMIC DNA]</scope>
    <source>
        <strain evidence="3 4">LMG 29739</strain>
    </source>
</reference>
<dbReference type="InterPro" id="IPR002793">
    <property type="entry name" value="Endonuclease_NucS"/>
</dbReference>
<dbReference type="EC" id="3.1.-.-" evidence="3"/>
<dbReference type="InterPro" id="IPR011856">
    <property type="entry name" value="tRNA_endonuc-like_dom_sf"/>
</dbReference>
<accession>A0A6J5EVA8</accession>
<dbReference type="Proteomes" id="UP000494329">
    <property type="component" value="Unassembled WGS sequence"/>
</dbReference>
<dbReference type="Pfam" id="PF01939">
    <property type="entry name" value="NucS_C"/>
    <property type="match status" value="1"/>
</dbReference>
<proteinExistence type="predicted"/>
<protein>
    <submittedName>
        <fullName evidence="3">Endonuclease NucS</fullName>
        <ecNumber evidence="3">3.1.-.-</ecNumber>
    </submittedName>
</protein>
<dbReference type="GO" id="GO:0016787">
    <property type="term" value="F:hydrolase activity"/>
    <property type="evidence" value="ECO:0007669"/>
    <property type="project" value="UniProtKB-KW"/>
</dbReference>
<evidence type="ECO:0000313" key="4">
    <source>
        <dbReference type="Proteomes" id="UP000494329"/>
    </source>
</evidence>
<dbReference type="EMBL" id="CADIKF010000071">
    <property type="protein sequence ID" value="CAB3770510.1"/>
    <property type="molecule type" value="Genomic_DNA"/>
</dbReference>
<name>A0A6J5EVA8_9BURK</name>
<evidence type="ECO:0000256" key="1">
    <source>
        <dbReference type="ARBA" id="ARBA00023125"/>
    </source>
</evidence>
<dbReference type="Gene3D" id="3.40.1350.10">
    <property type="match status" value="1"/>
</dbReference>
<evidence type="ECO:0000313" key="3">
    <source>
        <dbReference type="EMBL" id="CAB3770510.1"/>
    </source>
</evidence>
<keyword evidence="3" id="KW-0255">Endonuclease</keyword>
<gene>
    <name evidence="3" type="primary">nucS</name>
    <name evidence="3" type="ORF">LMG29739_05805</name>
</gene>
<keyword evidence="3" id="KW-0540">Nuclease</keyword>
<sequence length="260" mass="28579">MIEASRDSRAILRVVAERISELLGSFEYAYRETEHDDLFQSLTAISENLLHCVLALLQDWVDDANAQDSLSVASTYLRGVGHVFAAMQALGDSVPGKWAGDCRAKTLRLLERVTGETHPASLVHLTEFPIERQLNNFIVDNLPTMPGHKRPLALFNADGKRGVEYQTGVGRIDILAIANDALYVIELKRGAATDKALSQLLRYMGWVRMHIAQGRAVFGVIIGASISESLRYAVAAVSNVHLLEYDFAFSLHSVPGNGFA</sequence>
<organism evidence="3 4">
    <name type="scientific">Paraburkholderia solisilvae</name>
    <dbReference type="NCBI Taxonomy" id="624376"/>
    <lineage>
        <taxon>Bacteria</taxon>
        <taxon>Pseudomonadati</taxon>
        <taxon>Pseudomonadota</taxon>
        <taxon>Betaproteobacteria</taxon>
        <taxon>Burkholderiales</taxon>
        <taxon>Burkholderiaceae</taxon>
        <taxon>Paraburkholderia</taxon>
    </lineage>
</organism>
<dbReference type="GO" id="GO:0004519">
    <property type="term" value="F:endonuclease activity"/>
    <property type="evidence" value="ECO:0007669"/>
    <property type="project" value="UniProtKB-KW"/>
</dbReference>
<dbReference type="GO" id="GO:0003677">
    <property type="term" value="F:DNA binding"/>
    <property type="evidence" value="ECO:0007669"/>
    <property type="project" value="UniProtKB-KW"/>
</dbReference>
<dbReference type="CDD" id="cd22341">
    <property type="entry name" value="NucS-like"/>
    <property type="match status" value="1"/>
</dbReference>